<dbReference type="EMBL" id="CAJVPU010000443">
    <property type="protein sequence ID" value="CAG8450445.1"/>
    <property type="molecule type" value="Genomic_DNA"/>
</dbReference>
<reference evidence="1" key="1">
    <citation type="submission" date="2021-06" db="EMBL/GenBank/DDBJ databases">
        <authorList>
            <person name="Kallberg Y."/>
            <person name="Tangrot J."/>
            <person name="Rosling A."/>
        </authorList>
    </citation>
    <scope>NUCLEOTIDE SEQUENCE</scope>
    <source>
        <strain evidence="1">IL203A</strain>
    </source>
</reference>
<accession>A0ACA9K433</accession>
<evidence type="ECO:0000313" key="2">
    <source>
        <dbReference type="Proteomes" id="UP000789702"/>
    </source>
</evidence>
<comment type="caution">
    <text evidence="1">The sequence shown here is derived from an EMBL/GenBank/DDBJ whole genome shotgun (WGS) entry which is preliminary data.</text>
</comment>
<name>A0ACA9K433_9GLOM</name>
<protein>
    <submittedName>
        <fullName evidence="1">3728_t:CDS:1</fullName>
    </submittedName>
</protein>
<gene>
    <name evidence="1" type="ORF">DHETER_LOCUS805</name>
</gene>
<keyword evidence="2" id="KW-1185">Reference proteome</keyword>
<dbReference type="Proteomes" id="UP000789702">
    <property type="component" value="Unassembled WGS sequence"/>
</dbReference>
<proteinExistence type="predicted"/>
<evidence type="ECO:0000313" key="1">
    <source>
        <dbReference type="EMBL" id="CAG8450445.1"/>
    </source>
</evidence>
<sequence>MLRFLKLEIKVVRPSIINIVNIHSKSKKAVSKISDFLFVVTEVTILVNIDVTNANSYQAIVSNNWLNKLLEKSCLSKVLELNENEIKDNNFKESIIEEEFEDKEIKNRVFNFFEIDKVKTKKPLYCLAYWILVLQEFDYTIQYCFEKSYTHIDTLSRI</sequence>
<organism evidence="1 2">
    <name type="scientific">Dentiscutata heterogama</name>
    <dbReference type="NCBI Taxonomy" id="1316150"/>
    <lineage>
        <taxon>Eukaryota</taxon>
        <taxon>Fungi</taxon>
        <taxon>Fungi incertae sedis</taxon>
        <taxon>Mucoromycota</taxon>
        <taxon>Glomeromycotina</taxon>
        <taxon>Glomeromycetes</taxon>
        <taxon>Diversisporales</taxon>
        <taxon>Gigasporaceae</taxon>
        <taxon>Dentiscutata</taxon>
    </lineage>
</organism>